<dbReference type="Gene3D" id="3.40.190.10">
    <property type="entry name" value="Periplasmic binding protein-like II"/>
    <property type="match status" value="2"/>
</dbReference>
<evidence type="ECO:0000256" key="1">
    <source>
        <dbReference type="SAM" id="MobiDB-lite"/>
    </source>
</evidence>
<proteinExistence type="predicted"/>
<organism evidence="2 3">
    <name type="scientific">Paracraurococcus ruber</name>
    <dbReference type="NCBI Taxonomy" id="77675"/>
    <lineage>
        <taxon>Bacteria</taxon>
        <taxon>Pseudomonadati</taxon>
        <taxon>Pseudomonadota</taxon>
        <taxon>Alphaproteobacteria</taxon>
        <taxon>Acetobacterales</taxon>
        <taxon>Roseomonadaceae</taxon>
        <taxon>Paracraurococcus</taxon>
    </lineage>
</organism>
<comment type="caution">
    <text evidence="2">The sequence shown here is derived from an EMBL/GenBank/DDBJ whole genome shotgun (WGS) entry which is preliminary data.</text>
</comment>
<name>A0ABS1CW26_9PROT</name>
<accession>A0ABS1CW26</accession>
<protein>
    <recommendedName>
        <fullName evidence="4">ABC transporter substrate-binding protein</fullName>
    </recommendedName>
</protein>
<reference evidence="2 3" key="1">
    <citation type="journal article" date="2020" name="Microorganisms">
        <title>Osmotic Adaptation and Compatible Solute Biosynthesis of Phototrophic Bacteria as Revealed from Genome Analyses.</title>
        <authorList>
            <person name="Imhoff J.F."/>
            <person name="Rahn T."/>
            <person name="Kunzel S."/>
            <person name="Keller A."/>
            <person name="Neulinger S.C."/>
        </authorList>
    </citation>
    <scope>NUCLEOTIDE SEQUENCE [LARGE SCALE GENOMIC DNA]</scope>
    <source>
        <strain evidence="2 3">DSM 15382</strain>
    </source>
</reference>
<gene>
    <name evidence="2" type="ORF">CKO45_09860</name>
</gene>
<dbReference type="Proteomes" id="UP000697995">
    <property type="component" value="Unassembled WGS sequence"/>
</dbReference>
<dbReference type="SUPFAM" id="SSF53850">
    <property type="entry name" value="Periplasmic binding protein-like II"/>
    <property type="match status" value="1"/>
</dbReference>
<sequence>MPGRVAPTPLPCRNAARSSPGPGDQAMTTRRTILQGAALVAAPGLLRAQGAAREIRMVEAGGLSGDSIEVGYVRPFTARTGIRVVRENPNQLGKLRAMVESRSVTAVLFELGSLSTAIAQAAGMIEPLDWAAIAPDPMFDEARLPHAFGYQYYSTLMAWRADAKPLRSWADFWNAREFPGKRTLPDNFTLALPMALLADGVAPDKLYPLDLNRAFRSLERIKGSVAVWWAAGAQPPQLLKDNEVQYAASYSGRVAGQAGIGLTYAQGLLDLSYFVVPKGASPAEKAAAMGLLHEMSVAANQAKAAEVISYTGASPQLDALLPQAKLGEFPTTRENKAVQVLGNPAWWAQNRDAVERRWQEFKLGL</sequence>
<keyword evidence="3" id="KW-1185">Reference proteome</keyword>
<dbReference type="EMBL" id="NRSG01000056">
    <property type="protein sequence ID" value="MBK1658535.1"/>
    <property type="molecule type" value="Genomic_DNA"/>
</dbReference>
<evidence type="ECO:0000313" key="2">
    <source>
        <dbReference type="EMBL" id="MBK1658535.1"/>
    </source>
</evidence>
<feature type="region of interest" description="Disordered" evidence="1">
    <location>
        <begin position="1"/>
        <end position="27"/>
    </location>
</feature>
<evidence type="ECO:0008006" key="4">
    <source>
        <dbReference type="Google" id="ProtNLM"/>
    </source>
</evidence>
<dbReference type="InterPro" id="IPR006059">
    <property type="entry name" value="SBP"/>
</dbReference>
<dbReference type="Pfam" id="PF13416">
    <property type="entry name" value="SBP_bac_8"/>
    <property type="match status" value="1"/>
</dbReference>
<evidence type="ECO:0000313" key="3">
    <source>
        <dbReference type="Proteomes" id="UP000697995"/>
    </source>
</evidence>